<evidence type="ECO:0000313" key="1">
    <source>
        <dbReference type="EMBL" id="SVB59964.1"/>
    </source>
</evidence>
<organism evidence="1">
    <name type="scientific">marine metagenome</name>
    <dbReference type="NCBI Taxonomy" id="408172"/>
    <lineage>
        <taxon>unclassified sequences</taxon>
        <taxon>metagenomes</taxon>
        <taxon>ecological metagenomes</taxon>
    </lineage>
</organism>
<dbReference type="EMBL" id="UINC01048880">
    <property type="protein sequence ID" value="SVB59964.1"/>
    <property type="molecule type" value="Genomic_DNA"/>
</dbReference>
<name>A0A382FCD3_9ZZZZ</name>
<gene>
    <name evidence="1" type="ORF">METZ01_LOCUS212818</name>
</gene>
<protein>
    <submittedName>
        <fullName evidence="1">Uncharacterized protein</fullName>
    </submittedName>
</protein>
<sequence length="114" mass="13369">MFWRATRAEIQKYFALVEKHRWNKKFNLTRREAVARFATGKNPKKIKYIRPKEYYAKPTSQYYAKPGSSEGKIKTKLIGAKRVDDAFAKMIKAIFSIGEGLEKLPHVKVTRKFK</sequence>
<accession>A0A382FCD3</accession>
<reference evidence="1" key="1">
    <citation type="submission" date="2018-05" db="EMBL/GenBank/DDBJ databases">
        <authorList>
            <person name="Lanie J.A."/>
            <person name="Ng W.-L."/>
            <person name="Kazmierczak K.M."/>
            <person name="Andrzejewski T.M."/>
            <person name="Davidsen T.M."/>
            <person name="Wayne K.J."/>
            <person name="Tettelin H."/>
            <person name="Glass J.I."/>
            <person name="Rusch D."/>
            <person name="Podicherti R."/>
            <person name="Tsui H.-C.T."/>
            <person name="Winkler M.E."/>
        </authorList>
    </citation>
    <scope>NUCLEOTIDE SEQUENCE</scope>
</reference>
<dbReference type="AlphaFoldDB" id="A0A382FCD3"/>
<proteinExistence type="predicted"/>